<dbReference type="InterPro" id="IPR003409">
    <property type="entry name" value="MORN"/>
</dbReference>
<dbReference type="Pfam" id="PF02493">
    <property type="entry name" value="MORN"/>
    <property type="match status" value="8"/>
</dbReference>
<dbReference type="EMBL" id="JAIFRP010004410">
    <property type="protein sequence ID" value="KAK2575662.1"/>
    <property type="molecule type" value="Genomic_DNA"/>
</dbReference>
<name>A0AAD9R9G7_9HYME</name>
<dbReference type="PANTHER" id="PTHR43215:SF14">
    <property type="entry name" value="RADIAL SPOKE HEAD 1 HOMOLOG"/>
    <property type="match status" value="1"/>
</dbReference>
<reference evidence="2" key="2">
    <citation type="journal article" date="2023" name="Commun. Biol.">
        <title>Intrasexual cuticular hydrocarbon dimorphism in a wasp sheds light on hydrocarbon biosynthesis genes in Hymenoptera.</title>
        <authorList>
            <person name="Moris V.C."/>
            <person name="Podsiadlowski L."/>
            <person name="Martin S."/>
            <person name="Oeyen J.P."/>
            <person name="Donath A."/>
            <person name="Petersen M."/>
            <person name="Wilbrandt J."/>
            <person name="Misof B."/>
            <person name="Liedtke D."/>
            <person name="Thamm M."/>
            <person name="Scheiner R."/>
            <person name="Schmitt T."/>
            <person name="Niehuis O."/>
        </authorList>
    </citation>
    <scope>NUCLEOTIDE SEQUENCE</scope>
    <source>
        <strain evidence="2">GBR_01_08_01A</strain>
    </source>
</reference>
<dbReference type="AlphaFoldDB" id="A0AAD9R9G7"/>
<dbReference type="PANTHER" id="PTHR43215">
    <property type="entry name" value="RADIAL SPOKE HEAD 1 HOMOLOG"/>
    <property type="match status" value="1"/>
</dbReference>
<organism evidence="2 3">
    <name type="scientific">Odynerus spinipes</name>
    <dbReference type="NCBI Taxonomy" id="1348599"/>
    <lineage>
        <taxon>Eukaryota</taxon>
        <taxon>Metazoa</taxon>
        <taxon>Ecdysozoa</taxon>
        <taxon>Arthropoda</taxon>
        <taxon>Hexapoda</taxon>
        <taxon>Insecta</taxon>
        <taxon>Pterygota</taxon>
        <taxon>Neoptera</taxon>
        <taxon>Endopterygota</taxon>
        <taxon>Hymenoptera</taxon>
        <taxon>Apocrita</taxon>
        <taxon>Aculeata</taxon>
        <taxon>Vespoidea</taxon>
        <taxon>Vespidae</taxon>
        <taxon>Eumeninae</taxon>
        <taxon>Odynerus</taxon>
    </lineage>
</organism>
<reference evidence="2" key="1">
    <citation type="submission" date="2021-08" db="EMBL/GenBank/DDBJ databases">
        <authorList>
            <person name="Misof B."/>
            <person name="Oliver O."/>
            <person name="Podsiadlowski L."/>
            <person name="Donath A."/>
            <person name="Peters R."/>
            <person name="Mayer C."/>
            <person name="Rust J."/>
            <person name="Gunkel S."/>
            <person name="Lesny P."/>
            <person name="Martin S."/>
            <person name="Oeyen J.P."/>
            <person name="Petersen M."/>
            <person name="Panagiotis P."/>
            <person name="Wilbrandt J."/>
            <person name="Tanja T."/>
        </authorList>
    </citation>
    <scope>NUCLEOTIDE SEQUENCE</scope>
    <source>
        <strain evidence="2">GBR_01_08_01A</strain>
        <tissue evidence="2">Thorax + abdomen</tissue>
    </source>
</reference>
<dbReference type="SUPFAM" id="SSF82185">
    <property type="entry name" value="Histone H3 K4-specific methyltransferase SET7/9 N-terminal domain"/>
    <property type="match status" value="2"/>
</dbReference>
<keyword evidence="3" id="KW-1185">Reference proteome</keyword>
<evidence type="ECO:0000313" key="3">
    <source>
        <dbReference type="Proteomes" id="UP001258017"/>
    </source>
</evidence>
<sequence length="367" mass="43332">MFKRNALVEEIIRKCGKTMVFSEIEEEEEMVEEDLHEESVEDEGIKEEEFPFEDILAEKRRKYGAKDEFVYFLYNDLLQYFVTEWDGHYLRKKFIPSKIREKTDENIQNQHEGEEELSENIGKDCFDKDDNLVKDKRNILCPKLILKDEYVHLSFVNGLISGQFEQNQIHGNGMLEWQSNSWYEGKFAKGYRHGKGTLLDKDYHRLYIGEWHMGYRHGKGYCRYAEGDSYDGEWLMGKKNGSGLYIYLNGAQYKGHWKNDLRHGNGIMAWPNGDVYYGEWKHGDMHGYGECIWHSYCNKSLSWPQNISYMGNWHYNTRHGRGLLKLNSMGGAKYFGNWKHNKKHGYGMIIGNNGEMIEGVQTNYQRF</sequence>
<dbReference type="Gene3D" id="2.20.110.10">
    <property type="entry name" value="Histone H3 K4-specific methyltransferase SET7/9 N-terminal domain"/>
    <property type="match status" value="3"/>
</dbReference>
<dbReference type="SMART" id="SM00698">
    <property type="entry name" value="MORN"/>
    <property type="match status" value="8"/>
</dbReference>
<accession>A0AAD9R9G7</accession>
<evidence type="ECO:0008006" key="4">
    <source>
        <dbReference type="Google" id="ProtNLM"/>
    </source>
</evidence>
<evidence type="ECO:0000256" key="1">
    <source>
        <dbReference type="ARBA" id="ARBA00022737"/>
    </source>
</evidence>
<protein>
    <recommendedName>
        <fullName evidence="4">MORN repeat protein</fullName>
    </recommendedName>
</protein>
<evidence type="ECO:0000313" key="2">
    <source>
        <dbReference type="EMBL" id="KAK2575662.1"/>
    </source>
</evidence>
<keyword evidence="1" id="KW-0677">Repeat</keyword>
<comment type="caution">
    <text evidence="2">The sequence shown here is derived from an EMBL/GenBank/DDBJ whole genome shotgun (WGS) entry which is preliminary data.</text>
</comment>
<dbReference type="Proteomes" id="UP001258017">
    <property type="component" value="Unassembled WGS sequence"/>
</dbReference>
<proteinExistence type="predicted"/>
<gene>
    <name evidence="2" type="ORF">KPH14_012058</name>
</gene>